<proteinExistence type="predicted"/>
<evidence type="ECO:0000256" key="1">
    <source>
        <dbReference type="ARBA" id="ARBA00023157"/>
    </source>
</evidence>
<feature type="region of interest" description="Disordered" evidence="2">
    <location>
        <begin position="1"/>
        <end position="26"/>
    </location>
</feature>
<gene>
    <name evidence="4" type="ORF">HYH03_017324</name>
</gene>
<feature type="domain" description="SRCR" evidence="3">
    <location>
        <begin position="224"/>
        <end position="335"/>
    </location>
</feature>
<dbReference type="InterPro" id="IPR036772">
    <property type="entry name" value="SRCR-like_dom_sf"/>
</dbReference>
<evidence type="ECO:0000259" key="3">
    <source>
        <dbReference type="PROSITE" id="PS50287"/>
    </source>
</evidence>
<comment type="caution">
    <text evidence="4">The sequence shown here is derived from an EMBL/GenBank/DDBJ whole genome shotgun (WGS) entry which is preliminary data.</text>
</comment>
<dbReference type="AlphaFoldDB" id="A0A835XK86"/>
<keyword evidence="1" id="KW-1015">Disulfide bond</keyword>
<dbReference type="InterPro" id="IPR001190">
    <property type="entry name" value="SRCR"/>
</dbReference>
<keyword evidence="5" id="KW-1185">Reference proteome</keyword>
<accession>A0A835XK86</accession>
<dbReference type="GO" id="GO:0016020">
    <property type="term" value="C:membrane"/>
    <property type="evidence" value="ECO:0007669"/>
    <property type="project" value="InterPro"/>
</dbReference>
<dbReference type="EMBL" id="JAEHOE010000165">
    <property type="protein sequence ID" value="KAG2483801.1"/>
    <property type="molecule type" value="Genomic_DNA"/>
</dbReference>
<dbReference type="SUPFAM" id="SSF56487">
    <property type="entry name" value="SRCR-like"/>
    <property type="match status" value="1"/>
</dbReference>
<reference evidence="4" key="1">
    <citation type="journal article" date="2020" name="bioRxiv">
        <title>Comparative genomics of Chlamydomonas.</title>
        <authorList>
            <person name="Craig R.J."/>
            <person name="Hasan A.R."/>
            <person name="Ness R.W."/>
            <person name="Keightley P.D."/>
        </authorList>
    </citation>
    <scope>NUCLEOTIDE SEQUENCE</scope>
    <source>
        <strain evidence="4">CCAP 11/70</strain>
    </source>
</reference>
<evidence type="ECO:0000256" key="2">
    <source>
        <dbReference type="SAM" id="MobiDB-lite"/>
    </source>
</evidence>
<sequence length="367" mass="39085">MGTAAALDKSSGSSFTPPPGRSRGTSRGDACACLIPYWTWANANHTGCIEEDSPGEPWCLVSPECTHYDGISDQSSPPNLPWKYCTHSGAGEDYDYDYRDYDRLPGDPGPAALLLNTSCAPFKEPDEGLMPGVTFGMWAAVSRCDLCRSWIAKYGVTGSTAAGVSSWGSFPANDSRRSGSWAALGCGRLLANNVSIRPALALPPKASPGHVRPLRKLADLLQANTLVDNEWWQETYVPGALSFALASSDDHGWMSVCTNGDASDGWSDAAAALTCQDSGFPRGHAVKQPPKPLNETKTKWYLGNVTCAPGASSWDQCVATLEYGPCRSIAALRCYAEDCEKGPSYPWDEGLNPDGTNGTKACASSCM</sequence>
<name>A0A835XK86_9CHLO</name>
<evidence type="ECO:0000313" key="5">
    <source>
        <dbReference type="Proteomes" id="UP000612055"/>
    </source>
</evidence>
<dbReference type="Proteomes" id="UP000612055">
    <property type="component" value="Unassembled WGS sequence"/>
</dbReference>
<dbReference type="PROSITE" id="PS50287">
    <property type="entry name" value="SRCR_2"/>
    <property type="match status" value="1"/>
</dbReference>
<organism evidence="4 5">
    <name type="scientific">Edaphochlamys debaryana</name>
    <dbReference type="NCBI Taxonomy" id="47281"/>
    <lineage>
        <taxon>Eukaryota</taxon>
        <taxon>Viridiplantae</taxon>
        <taxon>Chlorophyta</taxon>
        <taxon>core chlorophytes</taxon>
        <taxon>Chlorophyceae</taxon>
        <taxon>CS clade</taxon>
        <taxon>Chlamydomonadales</taxon>
        <taxon>Chlamydomonadales incertae sedis</taxon>
        <taxon>Edaphochlamys</taxon>
    </lineage>
</organism>
<dbReference type="Gene3D" id="3.10.250.10">
    <property type="entry name" value="SRCR-like domain"/>
    <property type="match status" value="1"/>
</dbReference>
<evidence type="ECO:0000313" key="4">
    <source>
        <dbReference type="EMBL" id="KAG2483801.1"/>
    </source>
</evidence>
<protein>
    <recommendedName>
        <fullName evidence="3">SRCR domain-containing protein</fullName>
    </recommendedName>
</protein>